<evidence type="ECO:0000313" key="1">
    <source>
        <dbReference type="EMBL" id="OEH91086.1"/>
    </source>
</evidence>
<name>A0A1E5LAF3_9BACI</name>
<evidence type="ECO:0000313" key="2">
    <source>
        <dbReference type="Proteomes" id="UP000095209"/>
    </source>
</evidence>
<reference evidence="1 2" key="1">
    <citation type="submission" date="2016-08" db="EMBL/GenBank/DDBJ databases">
        <title>Genome of Bacillus solimangrovi GH2-4.</title>
        <authorList>
            <person name="Lim S."/>
            <person name="Kim B.-C."/>
        </authorList>
    </citation>
    <scope>NUCLEOTIDE SEQUENCE [LARGE SCALE GENOMIC DNA]</scope>
    <source>
        <strain evidence="1 2">GH2-4</strain>
    </source>
</reference>
<dbReference type="RefSeq" id="WP_069718853.1">
    <property type="nucleotide sequence ID" value="NZ_MJEH01000064.1"/>
</dbReference>
<dbReference type="SUPFAM" id="SSF55144">
    <property type="entry name" value="LigT-like"/>
    <property type="match status" value="1"/>
</dbReference>
<sequence length="181" mass="20724">MAIRVGIASLLSGQEKKEVLHYWDVFKEEYHSVGVQSFDHPNLGFQGGECSDVEALKVELVNLCERIRPFEIIVDGFGYFESPAKVVFLNVIKTNALLELHKEINRLLDDKCNDIFELYTPENWVPHISLAMGDLSNEHFDKFKVDYAEKSPSFNQTISNLALVEFKNNGRVELLHCFDIT</sequence>
<dbReference type="STRING" id="1305675.BFG57_06865"/>
<dbReference type="PANTHER" id="PTHR40037">
    <property type="entry name" value="PHOSPHOESTERASE YJCG-RELATED"/>
    <property type="match status" value="1"/>
</dbReference>
<gene>
    <name evidence="1" type="ORF">BFG57_06865</name>
</gene>
<dbReference type="InterPro" id="IPR009097">
    <property type="entry name" value="Cyclic_Pdiesterase"/>
</dbReference>
<accession>A0A1E5LAF3</accession>
<dbReference type="Proteomes" id="UP000095209">
    <property type="component" value="Unassembled WGS sequence"/>
</dbReference>
<dbReference type="InterPro" id="IPR050580">
    <property type="entry name" value="2H_phosphoesterase_YjcG-like"/>
</dbReference>
<protein>
    <recommendedName>
        <fullName evidence="3">2'-5' RNA ligase</fullName>
    </recommendedName>
</protein>
<dbReference type="PANTHER" id="PTHR40037:SF1">
    <property type="entry name" value="PHOSPHOESTERASE SAOUHSC_00951-RELATED"/>
    <property type="match status" value="1"/>
</dbReference>
<dbReference type="OrthoDB" id="463286at2"/>
<proteinExistence type="predicted"/>
<dbReference type="AlphaFoldDB" id="A0A1E5LAF3"/>
<dbReference type="EMBL" id="MJEH01000064">
    <property type="protein sequence ID" value="OEH91086.1"/>
    <property type="molecule type" value="Genomic_DNA"/>
</dbReference>
<organism evidence="1 2">
    <name type="scientific">Bacillus solimangrovi</name>
    <dbReference type="NCBI Taxonomy" id="1305675"/>
    <lineage>
        <taxon>Bacteria</taxon>
        <taxon>Bacillati</taxon>
        <taxon>Bacillota</taxon>
        <taxon>Bacilli</taxon>
        <taxon>Bacillales</taxon>
        <taxon>Bacillaceae</taxon>
        <taxon>Bacillus</taxon>
    </lineage>
</organism>
<evidence type="ECO:0008006" key="3">
    <source>
        <dbReference type="Google" id="ProtNLM"/>
    </source>
</evidence>
<dbReference type="Pfam" id="PF13563">
    <property type="entry name" value="2_5_RNA_ligase2"/>
    <property type="match status" value="1"/>
</dbReference>
<dbReference type="Gene3D" id="3.90.1140.10">
    <property type="entry name" value="Cyclic phosphodiesterase"/>
    <property type="match status" value="1"/>
</dbReference>
<keyword evidence="2" id="KW-1185">Reference proteome</keyword>
<comment type="caution">
    <text evidence="1">The sequence shown here is derived from an EMBL/GenBank/DDBJ whole genome shotgun (WGS) entry which is preliminary data.</text>
</comment>